<comment type="subcellular location">
    <subcellularLocation>
        <location evidence="1">Nucleus</location>
        <location evidence="1">Nucleolus</location>
    </subcellularLocation>
</comment>
<evidence type="ECO:0000256" key="5">
    <source>
        <dbReference type="SAM" id="MobiDB-lite"/>
    </source>
</evidence>
<gene>
    <name evidence="6" type="ORF">PTSG_10269</name>
</gene>
<dbReference type="Pfam" id="PF03998">
    <property type="entry name" value="Utp11"/>
    <property type="match status" value="1"/>
</dbReference>
<sequence>MSSFAKAQKAGRKTHKERSQVSHRRKFGFLEKSKDWKLRREDFHFKQRRLKALAEKARNRNPDEFYFAMVNKRTQIVLPSGEVIYKWARERKK</sequence>
<dbReference type="PANTHER" id="PTHR12838">
    <property type="entry name" value="U3 SMALL NUCLEOLAR RNA-ASSOCIATED PROTEIN 11"/>
    <property type="match status" value="1"/>
</dbReference>
<dbReference type="STRING" id="946362.F2UQT6"/>
<evidence type="ECO:0000256" key="2">
    <source>
        <dbReference type="ARBA" id="ARBA00008105"/>
    </source>
</evidence>
<dbReference type="InParanoid" id="F2UQT6"/>
<dbReference type="Proteomes" id="UP000007799">
    <property type="component" value="Unassembled WGS sequence"/>
</dbReference>
<feature type="region of interest" description="Disordered" evidence="5">
    <location>
        <begin position="1"/>
        <end position="24"/>
    </location>
</feature>
<comment type="similarity">
    <text evidence="2">Belongs to the UTP11 family.</text>
</comment>
<evidence type="ECO:0000256" key="4">
    <source>
        <dbReference type="ARBA" id="ARBA00023242"/>
    </source>
</evidence>
<evidence type="ECO:0000313" key="6">
    <source>
        <dbReference type="EMBL" id="EGD79991.1"/>
    </source>
</evidence>
<evidence type="ECO:0000256" key="1">
    <source>
        <dbReference type="ARBA" id="ARBA00004604"/>
    </source>
</evidence>
<dbReference type="AlphaFoldDB" id="F2UQT6"/>
<organism evidence="7">
    <name type="scientific">Salpingoeca rosetta (strain ATCC 50818 / BSB-021)</name>
    <dbReference type="NCBI Taxonomy" id="946362"/>
    <lineage>
        <taxon>Eukaryota</taxon>
        <taxon>Choanoflagellata</taxon>
        <taxon>Craspedida</taxon>
        <taxon>Salpingoecidae</taxon>
        <taxon>Salpingoeca</taxon>
    </lineage>
</organism>
<protein>
    <recommendedName>
        <fullName evidence="8">U3 small nucleolar RNA-associated protein 11</fullName>
    </recommendedName>
</protein>
<name>F2UQT6_SALR5</name>
<dbReference type="RefSeq" id="XP_004988612.1">
    <property type="nucleotide sequence ID" value="XM_004988555.1"/>
</dbReference>
<feature type="compositionally biased region" description="Basic residues" evidence="5">
    <location>
        <begin position="9"/>
        <end position="24"/>
    </location>
</feature>
<keyword evidence="7" id="KW-1185">Reference proteome</keyword>
<dbReference type="InterPro" id="IPR007144">
    <property type="entry name" value="SSU_processome_Utp11"/>
</dbReference>
<dbReference type="OrthoDB" id="29058at2759"/>
<accession>F2UQT6</accession>
<evidence type="ECO:0000313" key="7">
    <source>
        <dbReference type="Proteomes" id="UP000007799"/>
    </source>
</evidence>
<dbReference type="KEGG" id="sre:PTSG_10269"/>
<evidence type="ECO:0000256" key="3">
    <source>
        <dbReference type="ARBA" id="ARBA00022552"/>
    </source>
</evidence>
<proteinExistence type="inferred from homology"/>
<dbReference type="GeneID" id="16069147"/>
<dbReference type="PANTHER" id="PTHR12838:SF0">
    <property type="entry name" value="U3 SMALL NUCLEOLAR RNA-ASSOCIATED PROTEIN 11-RELATED"/>
    <property type="match status" value="1"/>
</dbReference>
<dbReference type="EMBL" id="GL832989">
    <property type="protein sequence ID" value="EGD79991.1"/>
    <property type="molecule type" value="Genomic_DNA"/>
</dbReference>
<evidence type="ECO:0008006" key="8">
    <source>
        <dbReference type="Google" id="ProtNLM"/>
    </source>
</evidence>
<keyword evidence="4" id="KW-0539">Nucleus</keyword>
<dbReference type="GO" id="GO:0006364">
    <property type="term" value="P:rRNA processing"/>
    <property type="evidence" value="ECO:0007669"/>
    <property type="project" value="UniProtKB-KW"/>
</dbReference>
<dbReference type="eggNOG" id="KOG3237">
    <property type="taxonomic scope" value="Eukaryota"/>
</dbReference>
<dbReference type="GO" id="GO:0032040">
    <property type="term" value="C:small-subunit processome"/>
    <property type="evidence" value="ECO:0007669"/>
    <property type="project" value="InterPro"/>
</dbReference>
<reference evidence="6" key="1">
    <citation type="submission" date="2009-08" db="EMBL/GenBank/DDBJ databases">
        <title>Annotation of Salpingoeca rosetta.</title>
        <authorList>
            <consortium name="The Broad Institute Genome Sequencing Platform"/>
            <person name="Russ C."/>
            <person name="Cuomo C."/>
            <person name="Burger G."/>
            <person name="Gray M.W."/>
            <person name="Holland P.W.H."/>
            <person name="King N."/>
            <person name="Lang F.B.F."/>
            <person name="Roger A.J."/>
            <person name="Ruiz-Trillo I."/>
            <person name="Young S.K."/>
            <person name="Zeng Q."/>
            <person name="Gargeya S."/>
            <person name="Alvarado L."/>
            <person name="Berlin A."/>
            <person name="Chapman S.B."/>
            <person name="Chen Z."/>
            <person name="Freedman E."/>
            <person name="Gellesch M."/>
            <person name="Goldberg J."/>
            <person name="Griggs A."/>
            <person name="Gujja S."/>
            <person name="Heilman E."/>
            <person name="Heiman D."/>
            <person name="Howarth C."/>
            <person name="Mehta T."/>
            <person name="Neiman D."/>
            <person name="Pearson M."/>
            <person name="Roberts A."/>
            <person name="Saif S."/>
            <person name="Shea T."/>
            <person name="Shenoy N."/>
            <person name="Sisk P."/>
            <person name="Stolte C."/>
            <person name="Sykes S."/>
            <person name="White J."/>
            <person name="Yandava C."/>
            <person name="Haas B."/>
            <person name="Nusbaum C."/>
            <person name="Birren B."/>
        </authorList>
    </citation>
    <scope>NUCLEOTIDE SEQUENCE [LARGE SCALE GENOMIC DNA]</scope>
    <source>
        <strain evidence="6">ATCC 50818</strain>
    </source>
</reference>
<keyword evidence="3" id="KW-0698">rRNA processing</keyword>